<evidence type="ECO:0000313" key="6">
    <source>
        <dbReference type="Proteomes" id="UP001230188"/>
    </source>
</evidence>
<dbReference type="Proteomes" id="UP001230188">
    <property type="component" value="Unassembled WGS sequence"/>
</dbReference>
<organism evidence="5 6">
    <name type="scientific">Chrysophaeum taylorii</name>
    <dbReference type="NCBI Taxonomy" id="2483200"/>
    <lineage>
        <taxon>Eukaryota</taxon>
        <taxon>Sar</taxon>
        <taxon>Stramenopiles</taxon>
        <taxon>Ochrophyta</taxon>
        <taxon>Pelagophyceae</taxon>
        <taxon>Pelagomonadales</taxon>
        <taxon>Pelagomonadaceae</taxon>
        <taxon>Chrysophaeum</taxon>
    </lineage>
</organism>
<feature type="active site" evidence="1">
    <location>
        <position position="114"/>
    </location>
</feature>
<feature type="active site" evidence="1">
    <location>
        <position position="95"/>
    </location>
</feature>
<proteinExistence type="predicted"/>
<dbReference type="AlphaFoldDB" id="A0AAD7UNH3"/>
<feature type="active site" evidence="1">
    <location>
        <position position="113"/>
    </location>
</feature>
<dbReference type="GO" id="GO:0005634">
    <property type="term" value="C:nucleus"/>
    <property type="evidence" value="ECO:0007669"/>
    <property type="project" value="TreeGrafter"/>
</dbReference>
<dbReference type="PANTHER" id="PTHR12837:SF0">
    <property type="entry name" value="POLY(ADP-RIBOSE) GLYCOHYDROLASE"/>
    <property type="match status" value="1"/>
</dbReference>
<name>A0AAD7UNH3_9STRA</name>
<evidence type="ECO:0000256" key="1">
    <source>
        <dbReference type="PIRSR" id="PIRSR607724-1"/>
    </source>
</evidence>
<comment type="caution">
    <text evidence="5">The sequence shown here is derived from an EMBL/GenBank/DDBJ whole genome shotgun (WGS) entry which is preliminary data.</text>
</comment>
<feature type="region of interest" description="Disordered" evidence="3">
    <location>
        <begin position="304"/>
        <end position="326"/>
    </location>
</feature>
<dbReference type="GO" id="GO:0004649">
    <property type="term" value="F:poly(ADP-ribose) glycohydrolase activity"/>
    <property type="evidence" value="ECO:0007669"/>
    <property type="project" value="InterPro"/>
</dbReference>
<evidence type="ECO:0000256" key="2">
    <source>
        <dbReference type="PIRSR" id="PIRSR607724-2"/>
    </source>
</evidence>
<keyword evidence="6" id="KW-1185">Reference proteome</keyword>
<sequence length="326" mass="35956">MSLKQVRALMALATVCALPERMNRAISHASLYATSDEVSVARIACLLNYIRQPVAEGELVVERRRGELPEVEGELCEVVMTEAKIESSRASHHVDFANRRLHVGRVIASATQEEVLFSIRPDLFGAMIGCEPMAEDEAIVVRGAARYNDYRGYLRTFRYAGSYQNHHREDEPPAIVAIDAVVVDEYAAQFSQEALVRDLRKAYVGVSGATSVSTGGWGTGAFGGDPILKWVQQWIAASLGGVERLEYSCYGNPSLYGRLTRLGSRVKNIPVSRLWKIACEFQKQQQTTEDGGMAPYLSGRMGDLESRATSTPETPFETYLGAQLPD</sequence>
<dbReference type="GO" id="GO:0005737">
    <property type="term" value="C:cytoplasm"/>
    <property type="evidence" value="ECO:0007669"/>
    <property type="project" value="TreeGrafter"/>
</dbReference>
<dbReference type="EMBL" id="JAQMWT010000022">
    <property type="protein sequence ID" value="KAJ8613772.1"/>
    <property type="molecule type" value="Genomic_DNA"/>
</dbReference>
<dbReference type="InterPro" id="IPR007724">
    <property type="entry name" value="Poly_GlycHdrlase"/>
</dbReference>
<dbReference type="GO" id="GO:1990966">
    <property type="term" value="P:ATP generation from poly-ADP-D-ribose"/>
    <property type="evidence" value="ECO:0007669"/>
    <property type="project" value="TreeGrafter"/>
</dbReference>
<dbReference type="GO" id="GO:0005975">
    <property type="term" value="P:carbohydrate metabolic process"/>
    <property type="evidence" value="ECO:0007669"/>
    <property type="project" value="InterPro"/>
</dbReference>
<accession>A0AAD7UNH3</accession>
<dbReference type="Pfam" id="PF05028">
    <property type="entry name" value="PARG_cat_C"/>
    <property type="match status" value="1"/>
</dbReference>
<evidence type="ECO:0000313" key="5">
    <source>
        <dbReference type="EMBL" id="KAJ8613772.1"/>
    </source>
</evidence>
<dbReference type="PANTHER" id="PTHR12837">
    <property type="entry name" value="POLY ADP-RIBOSE GLYCOHYDROLASE"/>
    <property type="match status" value="1"/>
</dbReference>
<dbReference type="GO" id="GO:0006282">
    <property type="term" value="P:regulation of DNA repair"/>
    <property type="evidence" value="ECO:0007669"/>
    <property type="project" value="InterPro"/>
</dbReference>
<protein>
    <recommendedName>
        <fullName evidence="4">PARG catalytic Macro domain-containing protein</fullName>
    </recommendedName>
</protein>
<dbReference type="GO" id="GO:0009225">
    <property type="term" value="P:nucleotide-sugar metabolic process"/>
    <property type="evidence" value="ECO:0007669"/>
    <property type="project" value="TreeGrafter"/>
</dbReference>
<feature type="binding site" evidence="2">
    <location>
        <position position="153"/>
    </location>
    <ligand>
        <name>substrate</name>
    </ligand>
</feature>
<evidence type="ECO:0000259" key="4">
    <source>
        <dbReference type="Pfam" id="PF05028"/>
    </source>
</evidence>
<reference evidence="5" key="1">
    <citation type="submission" date="2023-01" db="EMBL/GenBank/DDBJ databases">
        <title>Metagenome sequencing of chrysophaentin producing Chrysophaeum taylorii.</title>
        <authorList>
            <person name="Davison J."/>
            <person name="Bewley C."/>
        </authorList>
    </citation>
    <scope>NUCLEOTIDE SEQUENCE</scope>
    <source>
        <strain evidence="5">NIES-1699</strain>
    </source>
</reference>
<feature type="domain" description="PARG catalytic Macro" evidence="4">
    <location>
        <begin position="74"/>
        <end position="254"/>
    </location>
</feature>
<dbReference type="InterPro" id="IPR046372">
    <property type="entry name" value="PARG_cat_C"/>
</dbReference>
<feature type="binding site" evidence="2">
    <location>
        <position position="112"/>
    </location>
    <ligand>
        <name>substrate</name>
    </ligand>
</feature>
<feature type="binding site" evidence="2">
    <location>
        <position position="98"/>
    </location>
    <ligand>
        <name>substrate</name>
    </ligand>
</feature>
<gene>
    <name evidence="5" type="ORF">CTAYLR_008845</name>
</gene>
<evidence type="ECO:0000256" key="3">
    <source>
        <dbReference type="SAM" id="MobiDB-lite"/>
    </source>
</evidence>